<sequence>MARLDDASDGLRAIGQHREELLDAYINHRGAILDTEENKSLIRALLKHHLGWRLEEDEPVQISNALTPTLAAVTRNYKMTTADQSISYLWGEIREAIEGYREARHRNAHNDAETYLGTIYDLGHQLIENLREGVAQFSHHISSGFTYIHDLELRARENRRVIQRASQLNDVLETFDHDALQQMAGGDRQLRRLLLRALPKALELCGKELVHAIARLTEMLHTLTRQHRQSRLIDAVANLYQADHGYEPSIDSLEQLPPALNRAEPLLAHSRIDPRNPEHEEDLEDIVQNLPAMEPLEDEEYVPVAVQDSVVQQTETVEPDPVQYAADLFIELALESEQPVSAMKVHRTFPVDCDPELWLLTLVNTVNSLPEKQRRLIELGFNEVHDTVLRGNRWVSDITLKRTKAKTHAA</sequence>
<gene>
    <name evidence="1" type="ORF">SAMN05444390_101820</name>
</gene>
<evidence type="ECO:0000313" key="2">
    <source>
        <dbReference type="Proteomes" id="UP000236745"/>
    </source>
</evidence>
<dbReference type="Proteomes" id="UP000236745">
    <property type="component" value="Unassembled WGS sequence"/>
</dbReference>
<dbReference type="OrthoDB" id="6348211at2"/>
<accession>A0A1H5VRJ2</accession>
<evidence type="ECO:0000313" key="1">
    <source>
        <dbReference type="EMBL" id="SEF89955.1"/>
    </source>
</evidence>
<reference evidence="1 2" key="1">
    <citation type="submission" date="2016-10" db="EMBL/GenBank/DDBJ databases">
        <authorList>
            <person name="de Groot N.N."/>
        </authorList>
    </citation>
    <scope>NUCLEOTIDE SEQUENCE [LARGE SCALE GENOMIC DNA]</scope>
    <source>
        <strain evidence="1 2">DSM 22012</strain>
    </source>
</reference>
<protein>
    <submittedName>
        <fullName evidence="1">Uncharacterized protein</fullName>
    </submittedName>
</protein>
<dbReference type="EMBL" id="FNVQ01000001">
    <property type="protein sequence ID" value="SEF89955.1"/>
    <property type="molecule type" value="Genomic_DNA"/>
</dbReference>
<dbReference type="RefSeq" id="WP_104001776.1">
    <property type="nucleotide sequence ID" value="NZ_FNVQ01000001.1"/>
</dbReference>
<keyword evidence="2" id="KW-1185">Reference proteome</keyword>
<organism evidence="1 2">
    <name type="scientific">Marinobacterium lutimaris</name>
    <dbReference type="NCBI Taxonomy" id="568106"/>
    <lineage>
        <taxon>Bacteria</taxon>
        <taxon>Pseudomonadati</taxon>
        <taxon>Pseudomonadota</taxon>
        <taxon>Gammaproteobacteria</taxon>
        <taxon>Oceanospirillales</taxon>
        <taxon>Oceanospirillaceae</taxon>
        <taxon>Marinobacterium</taxon>
    </lineage>
</organism>
<proteinExistence type="predicted"/>
<dbReference type="AlphaFoldDB" id="A0A1H5VRJ2"/>
<name>A0A1H5VRJ2_9GAMM</name>